<protein>
    <submittedName>
        <fullName evidence="1">Uncharacterized protein</fullName>
    </submittedName>
</protein>
<dbReference type="SUPFAM" id="SSF48403">
    <property type="entry name" value="Ankyrin repeat"/>
    <property type="match status" value="1"/>
</dbReference>
<dbReference type="Gene3D" id="1.25.40.20">
    <property type="entry name" value="Ankyrin repeat-containing domain"/>
    <property type="match status" value="1"/>
</dbReference>
<keyword evidence="3" id="KW-1185">Reference proteome</keyword>
<dbReference type="OrthoDB" id="10045790at2759"/>
<reference evidence="1" key="1">
    <citation type="submission" date="2021-02" db="EMBL/GenBank/DDBJ databases">
        <authorList>
            <person name="Nowell W R."/>
        </authorList>
    </citation>
    <scope>NUCLEOTIDE SEQUENCE</scope>
</reference>
<dbReference type="EMBL" id="CAJNOM010000151">
    <property type="protein sequence ID" value="CAF1144964.1"/>
    <property type="molecule type" value="Genomic_DNA"/>
</dbReference>
<name>A0A814S9C3_9BILA</name>
<evidence type="ECO:0000313" key="2">
    <source>
        <dbReference type="EMBL" id="CAF1223559.1"/>
    </source>
</evidence>
<dbReference type="InterPro" id="IPR036770">
    <property type="entry name" value="Ankyrin_rpt-contain_sf"/>
</dbReference>
<sequence length="524" mass="61633">MVLLSSTLETLPDEILMIIIRYSDNITSVFRTFSGLNQRLNRILVDRRLHLLTDLLRVNIRKINFNYYYNTPLFHDLSEQLCSLQGDDYIHQLDQCFQRLISFHIQEKSRQIEEQFRSDREQFRLIRANLTDKEIHSRDAELKKAFNNLESHSLNFEYLQQIGDLVVGTGARLECTNYELGEYNLAKALNQHVLAHLYTIGYPSGSCLRSIQRLFKALIISNPNLVNNKDYVGNGGSLMYYFLIYAVFRLQHFPRFPPLSMGIIMQKYDTILELLLFIIQCLKQVFDKELWIKDCILDSLNVVNSIRNDADEKIFIQYSQMEVLKIFLQEVTGKEILLDDYSNSVFQEGLTNLIDTNRIDIIEYVFRQNNFIHNFFTRSAHCYKLINTITGTLSRRKMFQRFLDEEAPQPWLTSAALLSILLKKKECKWIKKLLQLDSKLIHEVDEDGNDPLLYICLKVKGCRHRLIECLIDMGCDIHKKNVHGEHFLQAIQLKRNRKLLKQLIEHEIIVRENESEQLRLASQN</sequence>
<evidence type="ECO:0000313" key="3">
    <source>
        <dbReference type="Proteomes" id="UP000663832"/>
    </source>
</evidence>
<dbReference type="AlphaFoldDB" id="A0A814S9C3"/>
<accession>A0A814S9C3</accession>
<dbReference type="Proteomes" id="UP000663832">
    <property type="component" value="Unassembled WGS sequence"/>
</dbReference>
<organism evidence="1 3">
    <name type="scientific">Adineta steineri</name>
    <dbReference type="NCBI Taxonomy" id="433720"/>
    <lineage>
        <taxon>Eukaryota</taxon>
        <taxon>Metazoa</taxon>
        <taxon>Spiralia</taxon>
        <taxon>Gnathifera</taxon>
        <taxon>Rotifera</taxon>
        <taxon>Eurotatoria</taxon>
        <taxon>Bdelloidea</taxon>
        <taxon>Adinetida</taxon>
        <taxon>Adinetidae</taxon>
        <taxon>Adineta</taxon>
    </lineage>
</organism>
<comment type="caution">
    <text evidence="1">The sequence shown here is derived from an EMBL/GenBank/DDBJ whole genome shotgun (WGS) entry which is preliminary data.</text>
</comment>
<gene>
    <name evidence="2" type="ORF">BJG266_LOCUS28119</name>
    <name evidence="1" type="ORF">QVE165_LOCUS22692</name>
</gene>
<dbReference type="EMBL" id="CAJNOI010000278">
    <property type="protein sequence ID" value="CAF1223559.1"/>
    <property type="molecule type" value="Genomic_DNA"/>
</dbReference>
<evidence type="ECO:0000313" key="1">
    <source>
        <dbReference type="EMBL" id="CAF1144964.1"/>
    </source>
</evidence>
<proteinExistence type="predicted"/>
<dbReference type="Proteomes" id="UP000663877">
    <property type="component" value="Unassembled WGS sequence"/>
</dbReference>